<proteinExistence type="predicted"/>
<comment type="caution">
    <text evidence="1">The sequence shown here is derived from an EMBL/GenBank/DDBJ whole genome shotgun (WGS) entry which is preliminary data.</text>
</comment>
<reference evidence="1" key="1">
    <citation type="submission" date="2022-12" db="EMBL/GenBank/DDBJ databases">
        <title>NDM-1 containing novel ST 2018 Pseudenterobacter timonensis.</title>
        <authorList>
            <person name="Halder G."/>
            <person name="Mandal S."/>
            <person name="Dutta S."/>
        </authorList>
    </citation>
    <scope>NUCLEOTIDE SEQUENCE</scope>
    <source>
        <strain evidence="1">CNCI147</strain>
    </source>
</reference>
<gene>
    <name evidence="1" type="ORF">O7047_14840</name>
</gene>
<sequence>MTTENVETKIYKSLPQPNEDKPITVDTFSPCPVLLSRIREFNGVKIDINIVAVYGYLLGWKKTTGRVTVSIPRISDDCAGISESTVKRARKALKKMGWIDWKTIPDEGKSNTSHCIYTVKDPDDILAELNAGLSQQGDAVVTIAKKQKVKTEESGKSEQKRDVESFVVGSAAPAAGKPDGIPAVDIPVDVDLSNSDDPLLSDSTGRNVVEFPRNGRPKPSFKFVAPDDDDHEEIHQEQETFIEPDVCHEPTPEEIDAAVALM</sequence>
<organism evidence="1 2">
    <name type="scientific">Pseudenterobacter timonensis</name>
    <dbReference type="NCBI Taxonomy" id="1755099"/>
    <lineage>
        <taxon>Bacteria</taxon>
        <taxon>Pseudomonadati</taxon>
        <taxon>Pseudomonadota</taxon>
        <taxon>Gammaproteobacteria</taxon>
        <taxon>Enterobacterales</taxon>
        <taxon>Enterobacteriaceae</taxon>
        <taxon>Pseudenterobacter</taxon>
    </lineage>
</organism>
<dbReference type="EMBL" id="JAQGEC010000013">
    <property type="protein sequence ID" value="MDR9891498.1"/>
    <property type="molecule type" value="Genomic_DNA"/>
</dbReference>
<dbReference type="AlphaFoldDB" id="A0AAE4DR48"/>
<name>A0AAE4DR48_9ENTR</name>
<evidence type="ECO:0000313" key="1">
    <source>
        <dbReference type="EMBL" id="MDR9891498.1"/>
    </source>
</evidence>
<dbReference type="RefSeq" id="WP_252054846.1">
    <property type="nucleotide sequence ID" value="NZ_JAQGEC010000013.1"/>
</dbReference>
<accession>A0AAE4DR48</accession>
<protein>
    <submittedName>
        <fullName evidence="1">Helix-turn-helix domain-containing protein</fullName>
    </submittedName>
</protein>
<dbReference type="Proteomes" id="UP001248822">
    <property type="component" value="Unassembled WGS sequence"/>
</dbReference>
<evidence type="ECO:0000313" key="2">
    <source>
        <dbReference type="Proteomes" id="UP001248822"/>
    </source>
</evidence>